<dbReference type="GO" id="GO:0016757">
    <property type="term" value="F:glycosyltransferase activity"/>
    <property type="evidence" value="ECO:0007669"/>
    <property type="project" value="TreeGrafter"/>
</dbReference>
<name>A0A2T1CAE9_9CYAN</name>
<dbReference type="InterPro" id="IPR028098">
    <property type="entry name" value="Glyco_trans_4-like_N"/>
</dbReference>
<protein>
    <submittedName>
        <fullName evidence="4">Colanic acid biosynthesis glycosyltransferase WcaL</fullName>
    </submittedName>
</protein>
<evidence type="ECO:0000259" key="2">
    <source>
        <dbReference type="Pfam" id="PF00534"/>
    </source>
</evidence>
<evidence type="ECO:0000256" key="1">
    <source>
        <dbReference type="SAM" id="Phobius"/>
    </source>
</evidence>
<feature type="transmembrane region" description="Helical" evidence="1">
    <location>
        <begin position="58"/>
        <end position="78"/>
    </location>
</feature>
<feature type="domain" description="Glycosyl transferase family 1" evidence="2">
    <location>
        <begin position="220"/>
        <end position="375"/>
    </location>
</feature>
<evidence type="ECO:0000313" key="4">
    <source>
        <dbReference type="EMBL" id="PSB05117.1"/>
    </source>
</evidence>
<organism evidence="4 5">
    <name type="scientific">Merismopedia glauca CCAP 1448/3</name>
    <dbReference type="NCBI Taxonomy" id="1296344"/>
    <lineage>
        <taxon>Bacteria</taxon>
        <taxon>Bacillati</taxon>
        <taxon>Cyanobacteriota</taxon>
        <taxon>Cyanophyceae</taxon>
        <taxon>Synechococcales</taxon>
        <taxon>Merismopediaceae</taxon>
        <taxon>Merismopedia</taxon>
    </lineage>
</organism>
<keyword evidence="4" id="KW-0808">Transferase</keyword>
<sequence>MKIAYLMNIHPYASCTFIRREIVAIEASGIPVSRFAIRPPENDLVDEADKQEVGKTRYILGVGIVGLLKSLITIALTRPIHFFKTLKFIIKIGLSAEKGILFNLIYFLEACVLFQWVTEAEIDHIHVHFGTNSATVAMLSRLLGGPTYSFTVHGPEEFDKPQALCLKEKIENASLVIGVSSFGKSQLFRWCGYKHWSKIHVVHCGLDEMFLSQSYVPLPHEPRFVCIGRLSEQKGHLLLVEAVSQLASEGLKFKVILVGDGYLREQIEFLIETLGLKDYIEITGWATNLEVRQQILNSQVMVIPSFAEGLPVVIMEAFALSRPVISTHIAGIPELVKTRKSGWLVTPGSSEALASAMREAIHLPLAELAQMGKTGAEAVAKEHNINHEAQKLVKLFQTYS</sequence>
<dbReference type="CDD" id="cd03801">
    <property type="entry name" value="GT4_PimA-like"/>
    <property type="match status" value="1"/>
</dbReference>
<dbReference type="EMBL" id="PVWJ01000003">
    <property type="protein sequence ID" value="PSB05117.1"/>
    <property type="molecule type" value="Genomic_DNA"/>
</dbReference>
<dbReference type="Pfam" id="PF13439">
    <property type="entry name" value="Glyco_transf_4"/>
    <property type="match status" value="1"/>
</dbReference>
<dbReference type="InterPro" id="IPR050194">
    <property type="entry name" value="Glycosyltransferase_grp1"/>
</dbReference>
<keyword evidence="1" id="KW-1133">Transmembrane helix</keyword>
<evidence type="ECO:0000313" key="5">
    <source>
        <dbReference type="Proteomes" id="UP000238762"/>
    </source>
</evidence>
<keyword evidence="5" id="KW-1185">Reference proteome</keyword>
<dbReference type="PANTHER" id="PTHR45947:SF15">
    <property type="entry name" value="TEICHURONIC ACID BIOSYNTHESIS GLYCOSYLTRANSFERASE TUAC-RELATED"/>
    <property type="match status" value="1"/>
</dbReference>
<keyword evidence="1" id="KW-0472">Membrane</keyword>
<dbReference type="SUPFAM" id="SSF53756">
    <property type="entry name" value="UDP-Glycosyltransferase/glycogen phosphorylase"/>
    <property type="match status" value="1"/>
</dbReference>
<accession>A0A2T1CAE9</accession>
<keyword evidence="1" id="KW-0812">Transmembrane</keyword>
<dbReference type="OrthoDB" id="5416057at2"/>
<dbReference type="InterPro" id="IPR001296">
    <property type="entry name" value="Glyco_trans_1"/>
</dbReference>
<dbReference type="PANTHER" id="PTHR45947">
    <property type="entry name" value="SULFOQUINOVOSYL TRANSFERASE SQD2"/>
    <property type="match status" value="1"/>
</dbReference>
<dbReference type="RefSeq" id="WP_106286804.1">
    <property type="nucleotide sequence ID" value="NZ_CAWNTC010000123.1"/>
</dbReference>
<dbReference type="AlphaFoldDB" id="A0A2T1CAE9"/>
<reference evidence="4 5" key="1">
    <citation type="submission" date="2018-02" db="EMBL/GenBank/DDBJ databases">
        <authorList>
            <person name="Cohen D.B."/>
            <person name="Kent A.D."/>
        </authorList>
    </citation>
    <scope>NUCLEOTIDE SEQUENCE [LARGE SCALE GENOMIC DNA]</scope>
    <source>
        <strain evidence="4 5">CCAP 1448/3</strain>
    </source>
</reference>
<dbReference type="Proteomes" id="UP000238762">
    <property type="component" value="Unassembled WGS sequence"/>
</dbReference>
<proteinExistence type="predicted"/>
<gene>
    <name evidence="4" type="ORF">C7B64_01030</name>
</gene>
<feature type="domain" description="Glycosyltransferase subfamily 4-like N-terminal" evidence="3">
    <location>
        <begin position="110"/>
        <end position="207"/>
    </location>
</feature>
<reference evidence="4 5" key="2">
    <citation type="submission" date="2018-03" db="EMBL/GenBank/DDBJ databases">
        <title>The ancient ancestry and fast evolution of plastids.</title>
        <authorList>
            <person name="Moore K.R."/>
            <person name="Magnabosco C."/>
            <person name="Momper L."/>
            <person name="Gold D.A."/>
            <person name="Bosak T."/>
            <person name="Fournier G.P."/>
        </authorList>
    </citation>
    <scope>NUCLEOTIDE SEQUENCE [LARGE SCALE GENOMIC DNA]</scope>
    <source>
        <strain evidence="4 5">CCAP 1448/3</strain>
    </source>
</reference>
<comment type="caution">
    <text evidence="4">The sequence shown here is derived from an EMBL/GenBank/DDBJ whole genome shotgun (WGS) entry which is preliminary data.</text>
</comment>
<evidence type="ECO:0000259" key="3">
    <source>
        <dbReference type="Pfam" id="PF13439"/>
    </source>
</evidence>
<dbReference type="Pfam" id="PF00534">
    <property type="entry name" value="Glycos_transf_1"/>
    <property type="match status" value="1"/>
</dbReference>
<dbReference type="Gene3D" id="3.40.50.2000">
    <property type="entry name" value="Glycogen Phosphorylase B"/>
    <property type="match status" value="2"/>
</dbReference>